<reference evidence="2 5" key="3">
    <citation type="submission" date="2020-10" db="EMBL/GenBank/DDBJ databases">
        <title>Ca. Dormibacterota MAGs.</title>
        <authorList>
            <person name="Montgomery K."/>
        </authorList>
    </citation>
    <scope>NUCLEOTIDE SEQUENCE [LARGE SCALE GENOMIC DNA]</scope>
    <source>
        <strain evidence="2">SC8812_S17_18</strain>
    </source>
</reference>
<sequence>MAETTPEDGDPIADEARRAREDRDRSLLPSNDGLGPGAGETPAADVSAGASDREDAAPDVTSTPSLGAPPRRTDRPDFRSSQLDGAPDEDEED</sequence>
<evidence type="ECO:0000313" key="2">
    <source>
        <dbReference type="EMBL" id="MBJ7595636.1"/>
    </source>
</evidence>
<proteinExistence type="predicted"/>
<accession>A0A2W6AED2</accession>
<feature type="region of interest" description="Disordered" evidence="1">
    <location>
        <begin position="1"/>
        <end position="93"/>
    </location>
</feature>
<name>A0A2W6AED2_9BACT</name>
<dbReference type="RefSeq" id="WP_337312920.1">
    <property type="nucleotide sequence ID" value="NZ_JAEKNS010000128.1"/>
</dbReference>
<evidence type="ECO:0000313" key="3">
    <source>
        <dbReference type="EMBL" id="PZR83608.1"/>
    </source>
</evidence>
<organism evidence="3 4">
    <name type="scientific">Candidatus Aeolococcus gillhamiae</name>
    <dbReference type="NCBI Taxonomy" id="3127015"/>
    <lineage>
        <taxon>Bacteria</taxon>
        <taxon>Bacillati</taxon>
        <taxon>Candidatus Dormiibacterota</taxon>
        <taxon>Candidatus Dormibacteria</taxon>
        <taxon>Candidatus Aeolococcales</taxon>
        <taxon>Candidatus Aeolococcaceae</taxon>
        <taxon>Candidatus Aeolococcus</taxon>
    </lineage>
</organism>
<reference evidence="3" key="2">
    <citation type="submission" date="2018-05" db="EMBL/GenBank/DDBJ databases">
        <authorList>
            <person name="Ferrari B."/>
        </authorList>
    </citation>
    <scope>NUCLEOTIDE SEQUENCE</scope>
    <source>
        <strain evidence="3">RRmetagenome_bin12</strain>
    </source>
</reference>
<gene>
    <name evidence="3" type="ORF">DLM65_01530</name>
    <name evidence="2" type="ORF">JF886_12390</name>
</gene>
<accession>A0A934K3L6</accession>
<evidence type="ECO:0000313" key="4">
    <source>
        <dbReference type="Proteomes" id="UP000248724"/>
    </source>
</evidence>
<comment type="caution">
    <text evidence="3">The sequence shown here is derived from an EMBL/GenBank/DDBJ whole genome shotgun (WGS) entry which is preliminary data.</text>
</comment>
<dbReference type="EMBL" id="JAEKNS010000128">
    <property type="protein sequence ID" value="MBJ7595636.1"/>
    <property type="molecule type" value="Genomic_DNA"/>
</dbReference>
<reference evidence="3 4" key="1">
    <citation type="journal article" date="2017" name="Nature">
        <title>Atmospheric trace gases support primary production in Antarctic desert surface soil.</title>
        <authorList>
            <person name="Ji M."/>
            <person name="Greening C."/>
            <person name="Vanwonterghem I."/>
            <person name="Carere C.R."/>
            <person name="Bay S.K."/>
            <person name="Steen J.A."/>
            <person name="Montgomery K."/>
            <person name="Lines T."/>
            <person name="Beardall J."/>
            <person name="van Dorst J."/>
            <person name="Snape I."/>
            <person name="Stott M.B."/>
            <person name="Hugenholtz P."/>
            <person name="Ferrari B.C."/>
        </authorList>
    </citation>
    <scope>NUCLEOTIDE SEQUENCE [LARGE SCALE GENOMIC DNA]</scope>
    <source>
        <strain evidence="3">RRmetagenome_bin12</strain>
    </source>
</reference>
<evidence type="ECO:0000256" key="1">
    <source>
        <dbReference type="SAM" id="MobiDB-lite"/>
    </source>
</evidence>
<dbReference type="Proteomes" id="UP000606991">
    <property type="component" value="Unassembled WGS sequence"/>
</dbReference>
<dbReference type="Proteomes" id="UP000248724">
    <property type="component" value="Unassembled WGS sequence"/>
</dbReference>
<evidence type="ECO:0000313" key="5">
    <source>
        <dbReference type="Proteomes" id="UP000606991"/>
    </source>
</evidence>
<feature type="compositionally biased region" description="Basic and acidic residues" evidence="1">
    <location>
        <begin position="14"/>
        <end position="26"/>
    </location>
</feature>
<feature type="compositionally biased region" description="Acidic residues" evidence="1">
    <location>
        <begin position="1"/>
        <end position="13"/>
    </location>
</feature>
<dbReference type="EMBL" id="QHBU01000031">
    <property type="protein sequence ID" value="PZR83608.1"/>
    <property type="molecule type" value="Genomic_DNA"/>
</dbReference>
<dbReference type="AlphaFoldDB" id="A0A2W6AED2"/>
<protein>
    <submittedName>
        <fullName evidence="3">Uncharacterized protein</fullName>
    </submittedName>
</protein>